<evidence type="ECO:0000313" key="4">
    <source>
        <dbReference type="Proteomes" id="UP000253551"/>
    </source>
</evidence>
<dbReference type="Gene3D" id="1.20.1110.10">
    <property type="entry name" value="Calcium-transporting ATPase, transmembrane domain"/>
    <property type="match status" value="1"/>
</dbReference>
<feature type="non-terminal residue" evidence="3">
    <location>
        <position position="181"/>
    </location>
</feature>
<keyword evidence="1" id="KW-0812">Transmembrane</keyword>
<dbReference type="InterPro" id="IPR023298">
    <property type="entry name" value="ATPase_P-typ_TM_dom_sf"/>
</dbReference>
<feature type="transmembrane region" description="Helical" evidence="1">
    <location>
        <begin position="75"/>
        <end position="97"/>
    </location>
</feature>
<dbReference type="Pfam" id="PF00122">
    <property type="entry name" value="E1-E2_ATPase"/>
    <property type="match status" value="1"/>
</dbReference>
<protein>
    <submittedName>
        <fullName evidence="3">Plasma membrane H+-ATPase</fullName>
    </submittedName>
</protein>
<reference evidence="3 4" key="1">
    <citation type="journal article" date="2018" name="G3 (Bethesda)">
        <title>Phylogenetic and Phylogenomic Definition of Rhizopus Species.</title>
        <authorList>
            <person name="Gryganskyi A.P."/>
            <person name="Golan J."/>
            <person name="Dolatabadi S."/>
            <person name="Mondo S."/>
            <person name="Robb S."/>
            <person name="Idnurm A."/>
            <person name="Muszewska A."/>
            <person name="Steczkiewicz K."/>
            <person name="Masonjones S."/>
            <person name="Liao H.L."/>
            <person name="Gajdeczka M.T."/>
            <person name="Anike F."/>
            <person name="Vuek A."/>
            <person name="Anishchenko I.M."/>
            <person name="Voigt K."/>
            <person name="de Hoog G.S."/>
            <person name="Smith M.E."/>
            <person name="Heitman J."/>
            <person name="Vilgalys R."/>
            <person name="Stajich J.E."/>
        </authorList>
    </citation>
    <scope>NUCLEOTIDE SEQUENCE [LARGE SCALE GENOMIC DNA]</scope>
    <source>
        <strain evidence="3 4">LSU 92-RS-03</strain>
    </source>
</reference>
<organism evidence="3 4">
    <name type="scientific">Rhizopus stolonifer</name>
    <name type="common">Rhizopus nigricans</name>
    <dbReference type="NCBI Taxonomy" id="4846"/>
    <lineage>
        <taxon>Eukaryota</taxon>
        <taxon>Fungi</taxon>
        <taxon>Fungi incertae sedis</taxon>
        <taxon>Mucoromycota</taxon>
        <taxon>Mucoromycotina</taxon>
        <taxon>Mucoromycetes</taxon>
        <taxon>Mucorales</taxon>
        <taxon>Mucorineae</taxon>
        <taxon>Rhizopodaceae</taxon>
        <taxon>Rhizopus</taxon>
    </lineage>
</organism>
<gene>
    <name evidence="3" type="primary">PMA1_1</name>
    <name evidence="3" type="ORF">CU098_006870</name>
</gene>
<keyword evidence="4" id="KW-1185">Reference proteome</keyword>
<dbReference type="EMBL" id="PJQM01006151">
    <property type="protein sequence ID" value="RCH80158.1"/>
    <property type="molecule type" value="Genomic_DNA"/>
</dbReference>
<feature type="transmembrane region" description="Helical" evidence="1">
    <location>
        <begin position="103"/>
        <end position="119"/>
    </location>
</feature>
<dbReference type="AlphaFoldDB" id="A0A367IR54"/>
<keyword evidence="1" id="KW-0472">Membrane</keyword>
<dbReference type="STRING" id="4846.A0A367IR54"/>
<dbReference type="Proteomes" id="UP000253551">
    <property type="component" value="Unassembled WGS sequence"/>
</dbReference>
<evidence type="ECO:0000256" key="1">
    <source>
        <dbReference type="SAM" id="Phobius"/>
    </source>
</evidence>
<evidence type="ECO:0000259" key="2">
    <source>
        <dbReference type="SMART" id="SM00831"/>
    </source>
</evidence>
<dbReference type="InterPro" id="IPR004014">
    <property type="entry name" value="ATPase_P-typ_cation-transptr_N"/>
</dbReference>
<keyword evidence="1" id="KW-1133">Transmembrane helix</keyword>
<comment type="caution">
    <text evidence="3">The sequence shown here is derived from an EMBL/GenBank/DDBJ whole genome shotgun (WGS) entry which is preliminary data.</text>
</comment>
<dbReference type="InterPro" id="IPR008250">
    <property type="entry name" value="ATPase_P-typ_transduc_dom_A_sf"/>
</dbReference>
<proteinExistence type="predicted"/>
<dbReference type="SUPFAM" id="SSF81665">
    <property type="entry name" value="Calcium ATPase, transmembrane domain M"/>
    <property type="match status" value="1"/>
</dbReference>
<feature type="domain" description="Cation-transporting P-type ATPase N-terminal" evidence="2">
    <location>
        <begin position="25"/>
        <end position="99"/>
    </location>
</feature>
<dbReference type="SMART" id="SM00831">
    <property type="entry name" value="Cation_ATPase_N"/>
    <property type="match status" value="1"/>
</dbReference>
<name>A0A367IR54_RHIST</name>
<dbReference type="Gene3D" id="2.70.150.10">
    <property type="entry name" value="Calcium-transporting ATPase, cytoplasmic transduction domain A"/>
    <property type="match status" value="1"/>
</dbReference>
<dbReference type="InterPro" id="IPR059000">
    <property type="entry name" value="ATPase_P-type_domA"/>
</dbReference>
<dbReference type="SUPFAM" id="SSF81653">
    <property type="entry name" value="Calcium ATPase, transduction domain A"/>
    <property type="match status" value="1"/>
</dbReference>
<evidence type="ECO:0000313" key="3">
    <source>
        <dbReference type="EMBL" id="RCH80158.1"/>
    </source>
</evidence>
<accession>A0A367IR54</accession>
<sequence>MNSIISSSSSIDKKERVEFEEHKHVEHADEISPELELLLQTDPSSGLTSKEVSERQAKFGMNELPEKKTNPFLKFLGYFTGPISYLIEISCIIAGIVGDWIDFGIILGLLVINAVIGFFEEAKAESALDALRHTLALKTRCYRDNELVEVDVKELVPGDVIVLRIGDIVPADARLLGLGVN</sequence>
<dbReference type="GO" id="GO:0006811">
    <property type="term" value="P:monoatomic ion transport"/>
    <property type="evidence" value="ECO:0007669"/>
    <property type="project" value="UniProtKB-ARBA"/>
</dbReference>
<dbReference type="Pfam" id="PF00690">
    <property type="entry name" value="Cation_ATPase_N"/>
    <property type="match status" value="1"/>
</dbReference>
<dbReference type="OrthoDB" id="116380at2759"/>
<dbReference type="PANTHER" id="PTHR42861">
    <property type="entry name" value="CALCIUM-TRANSPORTING ATPASE"/>
    <property type="match status" value="1"/>
</dbReference>